<proteinExistence type="predicted"/>
<sequence length="164" mass="18476">MLLVEGLNVTPQSSYPAFILLLIIYIFIMVSNISLIVLITMERTLHQPMYILFCNLSLNDAFGASAIIPRLLSDIFVASTERYITYIECAVQAFCAHMFACASHTILIVMAFDRYVAICNPLRYTIIMTNRMIVKLIVFAWGSGLVLVGVLLGLTLRLSRCRFL</sequence>
<dbReference type="Proteomes" id="UP001157502">
    <property type="component" value="Chromosome 20"/>
</dbReference>
<protein>
    <submittedName>
        <fullName evidence="1">Uncharacterized protein</fullName>
    </submittedName>
</protein>
<comment type="caution">
    <text evidence="1">The sequence shown here is derived from an EMBL/GenBank/DDBJ whole genome shotgun (WGS) entry which is preliminary data.</text>
</comment>
<organism evidence="1 2">
    <name type="scientific">Dallia pectoralis</name>
    <name type="common">Alaska blackfish</name>
    <dbReference type="NCBI Taxonomy" id="75939"/>
    <lineage>
        <taxon>Eukaryota</taxon>
        <taxon>Metazoa</taxon>
        <taxon>Chordata</taxon>
        <taxon>Craniata</taxon>
        <taxon>Vertebrata</taxon>
        <taxon>Euteleostomi</taxon>
        <taxon>Actinopterygii</taxon>
        <taxon>Neopterygii</taxon>
        <taxon>Teleostei</taxon>
        <taxon>Protacanthopterygii</taxon>
        <taxon>Esociformes</taxon>
        <taxon>Umbridae</taxon>
        <taxon>Dallia</taxon>
    </lineage>
</organism>
<accession>A0ACC2FXH8</accession>
<name>A0ACC2FXH8_DALPE</name>
<gene>
    <name evidence="1" type="ORF">DPEC_G00233140</name>
</gene>
<dbReference type="EMBL" id="CM055747">
    <property type="protein sequence ID" value="KAJ7996058.1"/>
    <property type="molecule type" value="Genomic_DNA"/>
</dbReference>
<evidence type="ECO:0000313" key="1">
    <source>
        <dbReference type="EMBL" id="KAJ7996058.1"/>
    </source>
</evidence>
<keyword evidence="2" id="KW-1185">Reference proteome</keyword>
<evidence type="ECO:0000313" key="2">
    <source>
        <dbReference type="Proteomes" id="UP001157502"/>
    </source>
</evidence>
<reference evidence="1" key="1">
    <citation type="submission" date="2021-05" db="EMBL/GenBank/DDBJ databases">
        <authorList>
            <person name="Pan Q."/>
            <person name="Jouanno E."/>
            <person name="Zahm M."/>
            <person name="Klopp C."/>
            <person name="Cabau C."/>
            <person name="Louis A."/>
            <person name="Berthelot C."/>
            <person name="Parey E."/>
            <person name="Roest Crollius H."/>
            <person name="Montfort J."/>
            <person name="Robinson-Rechavi M."/>
            <person name="Bouchez O."/>
            <person name="Lampietro C."/>
            <person name="Lopez Roques C."/>
            <person name="Donnadieu C."/>
            <person name="Postlethwait J."/>
            <person name="Bobe J."/>
            <person name="Dillon D."/>
            <person name="Chandos A."/>
            <person name="von Hippel F."/>
            <person name="Guiguen Y."/>
        </authorList>
    </citation>
    <scope>NUCLEOTIDE SEQUENCE</scope>
    <source>
        <strain evidence="1">YG-Jan2019</strain>
    </source>
</reference>